<dbReference type="RefSeq" id="WP_179967200.1">
    <property type="nucleotide sequence ID" value="NZ_AP022604.1"/>
</dbReference>
<dbReference type="AlphaFoldDB" id="A0A448I7C9"/>
<dbReference type="Pfam" id="PF10821">
    <property type="entry name" value="DUF2567"/>
    <property type="match status" value="1"/>
</dbReference>
<sequence>MTAATVAPRTSRARAALIVVLALTVAGALIGALWAWLAPPARGVVALTKSGIRVHAYLGAEADHFFVASFLMLGLLCVLAVVGSAAAWQWRAHRGPVLLIALCLGVGGGAAAATLVGSAVVGGRYDVIDLDGAPVTPEQRVHYVTEAPAVFFGQTPLQIAVTLLVPVATAALVYAVCAVASPRDDLGGYPPVDGVVLGVPADAAPVTTDGG</sequence>
<dbReference type="InterPro" id="IPR021213">
    <property type="entry name" value="DUF2567"/>
</dbReference>
<keyword evidence="3" id="KW-1185">Reference proteome</keyword>
<feature type="transmembrane region" description="Helical" evidence="1">
    <location>
        <begin position="65"/>
        <end position="90"/>
    </location>
</feature>
<reference evidence="2 3" key="1">
    <citation type="submission" date="2018-12" db="EMBL/GenBank/DDBJ databases">
        <authorList>
            <consortium name="Pathogen Informatics"/>
        </authorList>
    </citation>
    <scope>NUCLEOTIDE SEQUENCE [LARGE SCALE GENOMIC DNA]</scope>
    <source>
        <strain evidence="2 3">NCTC10485</strain>
    </source>
</reference>
<evidence type="ECO:0000313" key="2">
    <source>
        <dbReference type="EMBL" id="VEG48253.1"/>
    </source>
</evidence>
<protein>
    <submittedName>
        <fullName evidence="2">Protein of uncharacterized function (DUF2567)</fullName>
    </submittedName>
</protein>
<dbReference type="EMBL" id="LR134355">
    <property type="protein sequence ID" value="VEG48253.1"/>
    <property type="molecule type" value="Genomic_DNA"/>
</dbReference>
<feature type="transmembrane region" description="Helical" evidence="1">
    <location>
        <begin position="157"/>
        <end position="180"/>
    </location>
</feature>
<keyword evidence="1" id="KW-1133">Transmembrane helix</keyword>
<name>A0A448I7C9_MYCCI</name>
<evidence type="ECO:0000313" key="3">
    <source>
        <dbReference type="Proteomes" id="UP000282551"/>
    </source>
</evidence>
<keyword evidence="1" id="KW-0472">Membrane</keyword>
<dbReference type="Proteomes" id="UP000282551">
    <property type="component" value="Chromosome"/>
</dbReference>
<accession>A0A448I7C9</accession>
<proteinExistence type="predicted"/>
<organism evidence="2 3">
    <name type="scientific">Mycolicibacterium chitae</name>
    <name type="common">Mycobacterium chitae</name>
    <dbReference type="NCBI Taxonomy" id="1792"/>
    <lineage>
        <taxon>Bacteria</taxon>
        <taxon>Bacillati</taxon>
        <taxon>Actinomycetota</taxon>
        <taxon>Actinomycetes</taxon>
        <taxon>Mycobacteriales</taxon>
        <taxon>Mycobacteriaceae</taxon>
        <taxon>Mycolicibacterium</taxon>
    </lineage>
</organism>
<feature type="transmembrane region" description="Helical" evidence="1">
    <location>
        <begin position="97"/>
        <end position="121"/>
    </location>
</feature>
<keyword evidence="1" id="KW-0812">Transmembrane</keyword>
<evidence type="ECO:0000256" key="1">
    <source>
        <dbReference type="SAM" id="Phobius"/>
    </source>
</evidence>
<feature type="transmembrane region" description="Helical" evidence="1">
    <location>
        <begin position="15"/>
        <end position="37"/>
    </location>
</feature>
<gene>
    <name evidence="2" type="ORF">NCTC10485_02547</name>
</gene>